<sequence>MKLEEYEQHKPQIATYPDLAGRRVLITGGSAGIGRATAHAFSANGAVVTIVGRRLERLQKVVEALPGKAFAIAADLTKKEDLERIVKEAVEHMGGLDALVNNGANGECTEEFTRASCYERHFQLHVTSAVTLIGAALPYLKKKRGSVVNVSSILSVMPSIDDPSYSVAKAAQDKMTENWALKFARDGVRINAIRPGCVMTEVYETWAEREGRSLEDLMDEWGAAHAMGRVSTPEEQAAVILFLSSASASYITGASIRVDGGSELGFWYNKLELDRNANSSSNQAIRNEK</sequence>
<evidence type="ECO:0000313" key="2">
    <source>
        <dbReference type="Proteomes" id="UP001465755"/>
    </source>
</evidence>
<dbReference type="AlphaFoldDB" id="A0AAW1PML3"/>
<keyword evidence="2" id="KW-1185">Reference proteome</keyword>
<protein>
    <submittedName>
        <fullName evidence="1">Uncharacterized protein</fullName>
    </submittedName>
</protein>
<dbReference type="PRINTS" id="PR00081">
    <property type="entry name" value="GDHRDH"/>
</dbReference>
<dbReference type="SUPFAM" id="SSF51735">
    <property type="entry name" value="NAD(P)-binding Rossmann-fold domains"/>
    <property type="match status" value="1"/>
</dbReference>
<dbReference type="InterPro" id="IPR036291">
    <property type="entry name" value="NAD(P)-bd_dom_sf"/>
</dbReference>
<reference evidence="1 2" key="1">
    <citation type="journal article" date="2024" name="Nat. Commun.">
        <title>Phylogenomics reveals the evolutionary origins of lichenization in chlorophyte algae.</title>
        <authorList>
            <person name="Puginier C."/>
            <person name="Libourel C."/>
            <person name="Otte J."/>
            <person name="Skaloud P."/>
            <person name="Haon M."/>
            <person name="Grisel S."/>
            <person name="Petersen M."/>
            <person name="Berrin J.G."/>
            <person name="Delaux P.M."/>
            <person name="Dal Grande F."/>
            <person name="Keller J."/>
        </authorList>
    </citation>
    <scope>NUCLEOTIDE SEQUENCE [LARGE SCALE GENOMIC DNA]</scope>
    <source>
        <strain evidence="1 2">SAG 2036</strain>
    </source>
</reference>
<dbReference type="InterPro" id="IPR002347">
    <property type="entry name" value="SDR_fam"/>
</dbReference>
<accession>A0AAW1PML3</accession>
<dbReference type="PANTHER" id="PTHR43975:SF2">
    <property type="entry name" value="EG:BACR7A4.14 PROTEIN-RELATED"/>
    <property type="match status" value="1"/>
</dbReference>
<comment type="caution">
    <text evidence="1">The sequence shown here is derived from an EMBL/GenBank/DDBJ whole genome shotgun (WGS) entry which is preliminary data.</text>
</comment>
<gene>
    <name evidence="1" type="ORF">WJX73_010580</name>
</gene>
<dbReference type="Proteomes" id="UP001465755">
    <property type="component" value="Unassembled WGS sequence"/>
</dbReference>
<dbReference type="PANTHER" id="PTHR43975">
    <property type="entry name" value="ZGC:101858"/>
    <property type="match status" value="1"/>
</dbReference>
<dbReference type="Gene3D" id="3.40.50.720">
    <property type="entry name" value="NAD(P)-binding Rossmann-like Domain"/>
    <property type="match status" value="1"/>
</dbReference>
<name>A0AAW1PML3_9CHLO</name>
<dbReference type="EMBL" id="JALJOQ010000012">
    <property type="protein sequence ID" value="KAK9811065.1"/>
    <property type="molecule type" value="Genomic_DNA"/>
</dbReference>
<dbReference type="PRINTS" id="PR00080">
    <property type="entry name" value="SDRFAMILY"/>
</dbReference>
<dbReference type="FunFam" id="3.40.50.720:FF:000084">
    <property type="entry name" value="Short-chain dehydrogenase reductase"/>
    <property type="match status" value="1"/>
</dbReference>
<evidence type="ECO:0000313" key="1">
    <source>
        <dbReference type="EMBL" id="KAK9811065.1"/>
    </source>
</evidence>
<proteinExistence type="predicted"/>
<organism evidence="1 2">
    <name type="scientific">Symbiochloris irregularis</name>
    <dbReference type="NCBI Taxonomy" id="706552"/>
    <lineage>
        <taxon>Eukaryota</taxon>
        <taxon>Viridiplantae</taxon>
        <taxon>Chlorophyta</taxon>
        <taxon>core chlorophytes</taxon>
        <taxon>Trebouxiophyceae</taxon>
        <taxon>Trebouxiales</taxon>
        <taxon>Trebouxiaceae</taxon>
        <taxon>Symbiochloris</taxon>
    </lineage>
</organism>
<dbReference type="Pfam" id="PF13561">
    <property type="entry name" value="adh_short_C2"/>
    <property type="match status" value="1"/>
</dbReference>